<evidence type="ECO:0000256" key="14">
    <source>
        <dbReference type="ARBA" id="ARBA00022909"/>
    </source>
</evidence>
<name>A0A2P8CSS4_9BACT</name>
<comment type="catalytic activity">
    <reaction evidence="20">
        <text>(6R)-5,10-methylenetetrahydrofolyl-(gamma-L-Glu)(n) + L-glutamate + ATP = (6R)-5,10-methylenetetrahydrofolyl-(gamma-L-Glu)(n+1) + ADP + phosphate + H(+)</text>
        <dbReference type="Rhea" id="RHEA:51912"/>
        <dbReference type="Rhea" id="RHEA-COMP:13257"/>
        <dbReference type="Rhea" id="RHEA-COMP:13258"/>
        <dbReference type="ChEBI" id="CHEBI:15378"/>
        <dbReference type="ChEBI" id="CHEBI:29985"/>
        <dbReference type="ChEBI" id="CHEBI:30616"/>
        <dbReference type="ChEBI" id="CHEBI:43474"/>
        <dbReference type="ChEBI" id="CHEBI:136572"/>
        <dbReference type="ChEBI" id="CHEBI:456216"/>
        <dbReference type="EC" id="6.3.2.17"/>
    </reaction>
</comment>
<evidence type="ECO:0000256" key="11">
    <source>
        <dbReference type="ARBA" id="ARBA00022741"/>
    </source>
</evidence>
<keyword evidence="11 22" id="KW-0547">Nucleotide-binding</keyword>
<dbReference type="NCBIfam" id="TIGR01499">
    <property type="entry name" value="folC"/>
    <property type="match status" value="1"/>
</dbReference>
<dbReference type="AlphaFoldDB" id="A0A2P8CSS4"/>
<dbReference type="InterPro" id="IPR013221">
    <property type="entry name" value="Mur_ligase_cen"/>
</dbReference>
<evidence type="ECO:0000313" key="26">
    <source>
        <dbReference type="Proteomes" id="UP000240572"/>
    </source>
</evidence>
<dbReference type="GO" id="GO:0046656">
    <property type="term" value="P:folic acid biosynthetic process"/>
    <property type="evidence" value="ECO:0007669"/>
    <property type="project" value="UniProtKB-KW"/>
</dbReference>
<dbReference type="PANTHER" id="PTHR11136:SF0">
    <property type="entry name" value="DIHYDROFOLATE SYNTHETASE-RELATED"/>
    <property type="match status" value="1"/>
</dbReference>
<evidence type="ECO:0000256" key="22">
    <source>
        <dbReference type="PIRNR" id="PIRNR001563"/>
    </source>
</evidence>
<evidence type="ECO:0000256" key="13">
    <source>
        <dbReference type="ARBA" id="ARBA00022842"/>
    </source>
</evidence>
<gene>
    <name evidence="25" type="ORF">B0I18_11647</name>
</gene>
<dbReference type="RefSeq" id="WP_106525387.1">
    <property type="nucleotide sequence ID" value="NZ_PYGD01000016.1"/>
</dbReference>
<dbReference type="InterPro" id="IPR001645">
    <property type="entry name" value="Folylpolyglutamate_synth"/>
</dbReference>
<evidence type="ECO:0000256" key="17">
    <source>
        <dbReference type="ARBA" id="ARBA00032510"/>
    </source>
</evidence>
<dbReference type="GO" id="GO:0005524">
    <property type="term" value="F:ATP binding"/>
    <property type="evidence" value="ECO:0007669"/>
    <property type="project" value="UniProtKB-KW"/>
</dbReference>
<dbReference type="EMBL" id="PYGD01000016">
    <property type="protein sequence ID" value="PSK88016.1"/>
    <property type="molecule type" value="Genomic_DNA"/>
</dbReference>
<comment type="similarity">
    <text evidence="5 22">Belongs to the folylpolyglutamate synthase family.</text>
</comment>
<keyword evidence="14" id="KW-0289">Folate biosynthesis</keyword>
<dbReference type="Proteomes" id="UP000240572">
    <property type="component" value="Unassembled WGS sequence"/>
</dbReference>
<evidence type="ECO:0000256" key="7">
    <source>
        <dbReference type="ARBA" id="ARBA00013025"/>
    </source>
</evidence>
<dbReference type="EC" id="6.3.2.12" evidence="6"/>
<feature type="domain" description="Mur ligase C-terminal" evidence="23">
    <location>
        <begin position="304"/>
        <end position="423"/>
    </location>
</feature>
<comment type="cofactor">
    <cofactor evidence="1">
        <name>Mg(2+)</name>
        <dbReference type="ChEBI" id="CHEBI:18420"/>
    </cofactor>
</comment>
<evidence type="ECO:0000256" key="3">
    <source>
        <dbReference type="ARBA" id="ARBA00004799"/>
    </source>
</evidence>
<dbReference type="InterPro" id="IPR018109">
    <property type="entry name" value="Folylpolyglutamate_synth_CS"/>
</dbReference>
<dbReference type="InterPro" id="IPR004101">
    <property type="entry name" value="Mur_ligase_C"/>
</dbReference>
<dbReference type="GO" id="GO:0005737">
    <property type="term" value="C:cytoplasm"/>
    <property type="evidence" value="ECO:0007669"/>
    <property type="project" value="TreeGrafter"/>
</dbReference>
<dbReference type="InterPro" id="IPR036615">
    <property type="entry name" value="Mur_ligase_C_dom_sf"/>
</dbReference>
<evidence type="ECO:0000256" key="12">
    <source>
        <dbReference type="ARBA" id="ARBA00022840"/>
    </source>
</evidence>
<keyword evidence="9 22" id="KW-0436">Ligase</keyword>
<dbReference type="Gene3D" id="3.90.190.20">
    <property type="entry name" value="Mur ligase, C-terminal domain"/>
    <property type="match status" value="1"/>
</dbReference>
<evidence type="ECO:0000256" key="9">
    <source>
        <dbReference type="ARBA" id="ARBA00022598"/>
    </source>
</evidence>
<evidence type="ECO:0000256" key="21">
    <source>
        <dbReference type="ARBA" id="ARBA00049161"/>
    </source>
</evidence>
<dbReference type="FunFam" id="3.40.1190.10:FF:000011">
    <property type="entry name" value="Folylpolyglutamate synthase/dihydrofolate synthase"/>
    <property type="match status" value="1"/>
</dbReference>
<proteinExistence type="inferred from homology"/>
<keyword evidence="13" id="KW-0460">Magnesium</keyword>
<reference evidence="25 26" key="1">
    <citation type="submission" date="2018-03" db="EMBL/GenBank/DDBJ databases">
        <title>Genomic Encyclopedia of Type Strains, Phase III (KMG-III): the genomes of soil and plant-associated and newly described type strains.</title>
        <authorList>
            <person name="Whitman W."/>
        </authorList>
    </citation>
    <scope>NUCLEOTIDE SEQUENCE [LARGE SCALE GENOMIC DNA]</scope>
    <source>
        <strain evidence="25 26">CGMCC 1.12700</strain>
    </source>
</reference>
<comment type="caution">
    <text evidence="25">The sequence shown here is derived from an EMBL/GenBank/DDBJ whole genome shotgun (WGS) entry which is preliminary data.</text>
</comment>
<dbReference type="Gene3D" id="3.40.1190.10">
    <property type="entry name" value="Mur-like, catalytic domain"/>
    <property type="match status" value="1"/>
</dbReference>
<dbReference type="EC" id="6.3.2.17" evidence="7"/>
<dbReference type="PANTHER" id="PTHR11136">
    <property type="entry name" value="FOLYLPOLYGLUTAMATE SYNTHASE-RELATED"/>
    <property type="match status" value="1"/>
</dbReference>
<evidence type="ECO:0000256" key="6">
    <source>
        <dbReference type="ARBA" id="ARBA00013023"/>
    </source>
</evidence>
<dbReference type="Pfam" id="PF08245">
    <property type="entry name" value="Mur_ligase_M"/>
    <property type="match status" value="1"/>
</dbReference>
<evidence type="ECO:0000256" key="8">
    <source>
        <dbReference type="ARBA" id="ARBA00019357"/>
    </source>
</evidence>
<dbReference type="GO" id="GO:0008841">
    <property type="term" value="F:dihydrofolate synthase activity"/>
    <property type="evidence" value="ECO:0007669"/>
    <property type="project" value="UniProtKB-EC"/>
</dbReference>
<comment type="function">
    <text evidence="2">Functions in two distinct reactions of the de novo folate biosynthetic pathway. Catalyzes the addition of a glutamate residue to dihydropteroate (7,8-dihydropteroate or H2Pte) to form dihydrofolate (7,8-dihydrofolate monoglutamate or H2Pte-Glu). Also catalyzes successive additions of L-glutamate to tetrahydrofolate or 10-formyltetrahydrofolate or 5,10-methylenetetrahydrofolate, leading to folylpolyglutamate derivatives.</text>
</comment>
<dbReference type="InterPro" id="IPR036565">
    <property type="entry name" value="Mur-like_cat_sf"/>
</dbReference>
<dbReference type="Pfam" id="PF02875">
    <property type="entry name" value="Mur_ligase_C"/>
    <property type="match status" value="1"/>
</dbReference>
<evidence type="ECO:0000256" key="19">
    <source>
        <dbReference type="ARBA" id="ARBA00047808"/>
    </source>
</evidence>
<dbReference type="PIRSF" id="PIRSF001563">
    <property type="entry name" value="Folylpolyglu_synth"/>
    <property type="match status" value="1"/>
</dbReference>
<dbReference type="PROSITE" id="PS01012">
    <property type="entry name" value="FOLYLPOLYGLU_SYNT_2"/>
    <property type="match status" value="1"/>
</dbReference>
<keyword evidence="10" id="KW-0479">Metal-binding</keyword>
<evidence type="ECO:0000256" key="16">
    <source>
        <dbReference type="ARBA" id="ARBA00030592"/>
    </source>
</evidence>
<dbReference type="GO" id="GO:0046872">
    <property type="term" value="F:metal ion binding"/>
    <property type="evidence" value="ECO:0007669"/>
    <property type="project" value="UniProtKB-KW"/>
</dbReference>
<evidence type="ECO:0000259" key="24">
    <source>
        <dbReference type="Pfam" id="PF08245"/>
    </source>
</evidence>
<comment type="pathway">
    <text evidence="4">Cofactor biosynthesis; tetrahydrofolylpolyglutamate biosynthesis.</text>
</comment>
<evidence type="ECO:0000256" key="1">
    <source>
        <dbReference type="ARBA" id="ARBA00001946"/>
    </source>
</evidence>
<feature type="domain" description="Mur ligase central" evidence="24">
    <location>
        <begin position="52"/>
        <end position="273"/>
    </location>
</feature>
<evidence type="ECO:0000256" key="20">
    <source>
        <dbReference type="ARBA" id="ARBA00049035"/>
    </source>
</evidence>
<comment type="catalytic activity">
    <reaction evidence="18">
        <text>(6S)-5,6,7,8-tetrahydrofolyl-(gamma-L-Glu)(n) + L-glutamate + ATP = (6S)-5,6,7,8-tetrahydrofolyl-(gamma-L-Glu)(n+1) + ADP + phosphate + H(+)</text>
        <dbReference type="Rhea" id="RHEA:10580"/>
        <dbReference type="Rhea" id="RHEA-COMP:14738"/>
        <dbReference type="Rhea" id="RHEA-COMP:14740"/>
        <dbReference type="ChEBI" id="CHEBI:15378"/>
        <dbReference type="ChEBI" id="CHEBI:29985"/>
        <dbReference type="ChEBI" id="CHEBI:30616"/>
        <dbReference type="ChEBI" id="CHEBI:43474"/>
        <dbReference type="ChEBI" id="CHEBI:141005"/>
        <dbReference type="ChEBI" id="CHEBI:456216"/>
        <dbReference type="EC" id="6.3.2.17"/>
    </reaction>
</comment>
<evidence type="ECO:0000259" key="23">
    <source>
        <dbReference type="Pfam" id="PF02875"/>
    </source>
</evidence>
<evidence type="ECO:0000256" key="4">
    <source>
        <dbReference type="ARBA" id="ARBA00005150"/>
    </source>
</evidence>
<keyword evidence="12 22" id="KW-0067">ATP-binding</keyword>
<sequence>MSTYPEAIEYLMQRLPMFARVGNEAIKKGLTNIIALCDALDHPERKFPSIHIAGTNGKGSTSHLIASALQHQSYKTGLYTSPHLVDLRERIRINGVPVPEAFVIGFVERVKPLIDTIQPSYFELNVAMAFTAFAEYGVDVAVIETGLGGRLDSTNIITPVLSVITNIGLEHTQILGDTLAEIAGEKAGIIKEGVPVVVGESHEETEPVFFRHALNRHTVIHYADTLWDMVRNGQDHAYQYFKAVHKGDQVIYDVKTDLLGSYQLHNVKTALTACELLNRNGWNLPRERVLESLALVKPATGLRGRWDWVRQRPNIILDVAHNPDGMKYLNENLSAAGIGGNLYIVCGFVSDKDVASALRLFPGEARFFFTQANVPRAMPVDQLVELATGQGRTGNAFPDVKAALTAARAAAGPEDTILVTGSFFIVGEAMEVLDGETVLQ</sequence>
<comment type="catalytic activity">
    <reaction evidence="21">
        <text>7,8-dihydropteroate + L-glutamate + ATP = 7,8-dihydrofolate + ADP + phosphate + H(+)</text>
        <dbReference type="Rhea" id="RHEA:23584"/>
        <dbReference type="ChEBI" id="CHEBI:15378"/>
        <dbReference type="ChEBI" id="CHEBI:17839"/>
        <dbReference type="ChEBI" id="CHEBI:29985"/>
        <dbReference type="ChEBI" id="CHEBI:30616"/>
        <dbReference type="ChEBI" id="CHEBI:43474"/>
        <dbReference type="ChEBI" id="CHEBI:57451"/>
        <dbReference type="ChEBI" id="CHEBI:456216"/>
        <dbReference type="EC" id="6.3.2.12"/>
    </reaction>
</comment>
<evidence type="ECO:0000256" key="18">
    <source>
        <dbReference type="ARBA" id="ARBA00047493"/>
    </source>
</evidence>
<comment type="catalytic activity">
    <reaction evidence="19">
        <text>10-formyltetrahydrofolyl-(gamma-L-Glu)(n) + L-glutamate + ATP = 10-formyltetrahydrofolyl-(gamma-L-Glu)(n+1) + ADP + phosphate + H(+)</text>
        <dbReference type="Rhea" id="RHEA:51904"/>
        <dbReference type="Rhea" id="RHEA-COMP:13088"/>
        <dbReference type="Rhea" id="RHEA-COMP:14300"/>
        <dbReference type="ChEBI" id="CHEBI:15378"/>
        <dbReference type="ChEBI" id="CHEBI:29985"/>
        <dbReference type="ChEBI" id="CHEBI:30616"/>
        <dbReference type="ChEBI" id="CHEBI:43474"/>
        <dbReference type="ChEBI" id="CHEBI:134413"/>
        <dbReference type="ChEBI" id="CHEBI:456216"/>
        <dbReference type="EC" id="6.3.2.17"/>
    </reaction>
</comment>
<evidence type="ECO:0000313" key="25">
    <source>
        <dbReference type="EMBL" id="PSK88016.1"/>
    </source>
</evidence>
<comment type="pathway">
    <text evidence="3">Cofactor biosynthesis; tetrahydrofolate biosynthesis; 7,8-dihydrofolate from 2-amino-4-hydroxy-6-hydroxymethyl-7,8-dihydropteridine diphosphate and 4-aminobenzoate: step 2/2.</text>
</comment>
<dbReference type="OrthoDB" id="9809356at2"/>
<accession>A0A2P8CSS4</accession>
<keyword evidence="26" id="KW-1185">Reference proteome</keyword>
<evidence type="ECO:0000256" key="2">
    <source>
        <dbReference type="ARBA" id="ARBA00002714"/>
    </source>
</evidence>
<organism evidence="25 26">
    <name type="scientific">Taibaiella chishuiensis</name>
    <dbReference type="NCBI Taxonomy" id="1434707"/>
    <lineage>
        <taxon>Bacteria</taxon>
        <taxon>Pseudomonadati</taxon>
        <taxon>Bacteroidota</taxon>
        <taxon>Chitinophagia</taxon>
        <taxon>Chitinophagales</taxon>
        <taxon>Chitinophagaceae</taxon>
        <taxon>Taibaiella</taxon>
    </lineage>
</organism>
<protein>
    <recommendedName>
        <fullName evidence="8">Dihydrofolate synthase/folylpolyglutamate synthase</fullName>
        <ecNumber evidence="6">6.3.2.12</ecNumber>
        <ecNumber evidence="7">6.3.2.17</ecNumber>
    </recommendedName>
    <alternativeName>
        <fullName evidence="17">Folylpoly-gamma-glutamate synthetase-dihydrofolate synthetase</fullName>
    </alternativeName>
    <alternativeName>
        <fullName evidence="15">Folylpolyglutamate synthetase</fullName>
    </alternativeName>
    <alternativeName>
        <fullName evidence="16">Tetrahydrofolylpolyglutamate synthase</fullName>
    </alternativeName>
</protein>
<evidence type="ECO:0000256" key="10">
    <source>
        <dbReference type="ARBA" id="ARBA00022723"/>
    </source>
</evidence>
<dbReference type="GO" id="GO:0004326">
    <property type="term" value="F:tetrahydrofolylpolyglutamate synthase activity"/>
    <property type="evidence" value="ECO:0007669"/>
    <property type="project" value="UniProtKB-EC"/>
</dbReference>
<evidence type="ECO:0000256" key="5">
    <source>
        <dbReference type="ARBA" id="ARBA00008276"/>
    </source>
</evidence>
<dbReference type="SUPFAM" id="SSF53244">
    <property type="entry name" value="MurD-like peptide ligases, peptide-binding domain"/>
    <property type="match status" value="1"/>
</dbReference>
<dbReference type="SUPFAM" id="SSF53623">
    <property type="entry name" value="MurD-like peptide ligases, catalytic domain"/>
    <property type="match status" value="1"/>
</dbReference>
<evidence type="ECO:0000256" key="15">
    <source>
        <dbReference type="ARBA" id="ARBA00030048"/>
    </source>
</evidence>